<reference evidence="6" key="1">
    <citation type="submission" date="2023-10" db="EMBL/GenBank/DDBJ databases">
        <authorList>
            <person name="Hackl T."/>
        </authorList>
    </citation>
    <scope>NUCLEOTIDE SEQUENCE</scope>
</reference>
<evidence type="ECO:0000313" key="6">
    <source>
        <dbReference type="EMBL" id="CAJ2513926.1"/>
    </source>
</evidence>
<dbReference type="AlphaFoldDB" id="A0AAI8YQW5"/>
<dbReference type="PIRSF" id="PIRSF005962">
    <property type="entry name" value="Pept_M20D_amidohydro"/>
    <property type="match status" value="1"/>
</dbReference>
<dbReference type="Pfam" id="PF01546">
    <property type="entry name" value="Peptidase_M20"/>
    <property type="match status" value="1"/>
</dbReference>
<comment type="similarity">
    <text evidence="2">Belongs to the peptidase M20A family.</text>
</comment>
<feature type="binding site" evidence="4">
    <location>
        <position position="165"/>
    </location>
    <ligand>
        <name>Mn(2+)</name>
        <dbReference type="ChEBI" id="CHEBI:29035"/>
        <label>2</label>
    </ligand>
</feature>
<keyword evidence="3" id="KW-0378">Hydrolase</keyword>
<dbReference type="GO" id="GO:0046872">
    <property type="term" value="F:metal ion binding"/>
    <property type="evidence" value="ECO:0007669"/>
    <property type="project" value="UniProtKB-KW"/>
</dbReference>
<feature type="binding site" evidence="4">
    <location>
        <position position="129"/>
    </location>
    <ligand>
        <name>Mn(2+)</name>
        <dbReference type="ChEBI" id="CHEBI:29035"/>
        <label>2</label>
    </ligand>
</feature>
<dbReference type="EMBL" id="CAUWAG010000020">
    <property type="protein sequence ID" value="CAJ2513926.1"/>
    <property type="molecule type" value="Genomic_DNA"/>
</dbReference>
<feature type="binding site" evidence="4">
    <location>
        <position position="196"/>
    </location>
    <ligand>
        <name>Mn(2+)</name>
        <dbReference type="ChEBI" id="CHEBI:29035"/>
        <label>2</label>
    </ligand>
</feature>
<comment type="caution">
    <text evidence="6">The sequence shown here is derived from an EMBL/GenBank/DDBJ whole genome shotgun (WGS) entry which is preliminary data.</text>
</comment>
<dbReference type="Gene3D" id="3.40.630.10">
    <property type="entry name" value="Zn peptidases"/>
    <property type="match status" value="1"/>
</dbReference>
<evidence type="ECO:0000256" key="1">
    <source>
        <dbReference type="ARBA" id="ARBA00006153"/>
    </source>
</evidence>
<keyword evidence="4" id="KW-0464">Manganese</keyword>
<evidence type="ECO:0000259" key="5">
    <source>
        <dbReference type="Pfam" id="PF07687"/>
    </source>
</evidence>
<dbReference type="Gene3D" id="3.30.70.360">
    <property type="match status" value="1"/>
</dbReference>
<name>A0AAI8YQW5_9PEZI</name>
<proteinExistence type="inferred from homology"/>
<sequence>MVATASAALITQTIEQHRPDLAPLQELYKHLHRNPELSNQERETAATIAARLRALSPDFVIKTGIGGHGVAAVLRRGKNGGNEGPTVLLRADIDALPVEERTGLPYASTRRMRDAQTGVDKAVMHACGHDMHITTLLGSAALLVSAAAAGVWSGTLVLVFQPAEERGTGARDMVADGLYDPRRHKVPVPDVVLGAHVVPARTGTVGSRRGLIATSADSMRITLHGRGAHASMPHVGIDPVVMGASAVLRLQTVVAREVDPYADSAVVTVASFHAGDAENVIPDSARLSVDVRAVSQGTRERVLRRVREVVRCECAASNAPREPEFETTREFPTTINDDAVTAQLEKCFAAHFGGDNNHNNNDGYKITYNAEVPRVGMSEDFGVLGSAVGRPYCFWLYGGTDGAVWDHAEREGRVGEDVPINHSAYFAPAIMPTLRVGLDAYAVAALTFLGRGEGVEWGV</sequence>
<feature type="domain" description="Peptidase M20 dimerisation" evidence="5">
    <location>
        <begin position="217"/>
        <end position="311"/>
    </location>
</feature>
<dbReference type="InterPro" id="IPR011650">
    <property type="entry name" value="Peptidase_M20_dimer"/>
</dbReference>
<evidence type="ECO:0000256" key="4">
    <source>
        <dbReference type="PIRSR" id="PIRSR005962-1"/>
    </source>
</evidence>
<dbReference type="InterPro" id="IPR002933">
    <property type="entry name" value="Peptidase_M20"/>
</dbReference>
<keyword evidence="4" id="KW-0479">Metal-binding</keyword>
<evidence type="ECO:0000256" key="2">
    <source>
        <dbReference type="ARBA" id="ARBA00006247"/>
    </source>
</evidence>
<dbReference type="Proteomes" id="UP001295740">
    <property type="component" value="Unassembled WGS sequence"/>
</dbReference>
<evidence type="ECO:0000256" key="3">
    <source>
        <dbReference type="ARBA" id="ARBA00022801"/>
    </source>
</evidence>
<dbReference type="InterPro" id="IPR036264">
    <property type="entry name" value="Bact_exopeptidase_dim_dom"/>
</dbReference>
<dbReference type="InterPro" id="IPR017439">
    <property type="entry name" value="Amidohydrolase"/>
</dbReference>
<dbReference type="SUPFAM" id="SSF53187">
    <property type="entry name" value="Zn-dependent exopeptidases"/>
    <property type="match status" value="1"/>
</dbReference>
<dbReference type="SUPFAM" id="SSF55031">
    <property type="entry name" value="Bacterial exopeptidase dimerisation domain"/>
    <property type="match status" value="1"/>
</dbReference>
<organism evidence="6 7">
    <name type="scientific">Anthostomella pinea</name>
    <dbReference type="NCBI Taxonomy" id="933095"/>
    <lineage>
        <taxon>Eukaryota</taxon>
        <taxon>Fungi</taxon>
        <taxon>Dikarya</taxon>
        <taxon>Ascomycota</taxon>
        <taxon>Pezizomycotina</taxon>
        <taxon>Sordariomycetes</taxon>
        <taxon>Xylariomycetidae</taxon>
        <taxon>Xylariales</taxon>
        <taxon>Xylariaceae</taxon>
        <taxon>Anthostomella</taxon>
    </lineage>
</organism>
<dbReference type="GO" id="GO:0016787">
    <property type="term" value="F:hydrolase activity"/>
    <property type="evidence" value="ECO:0007669"/>
    <property type="project" value="UniProtKB-KW"/>
</dbReference>
<comment type="similarity">
    <text evidence="1">Belongs to the peptidase M20 family.</text>
</comment>
<accession>A0AAI8YQW5</accession>
<keyword evidence="7" id="KW-1185">Reference proteome</keyword>
<dbReference type="FunFam" id="3.30.70.360:FF:000001">
    <property type="entry name" value="N-acetyldiaminopimelate deacetylase"/>
    <property type="match status" value="1"/>
</dbReference>
<feature type="binding site" evidence="4">
    <location>
        <position position="127"/>
    </location>
    <ligand>
        <name>Mn(2+)</name>
        <dbReference type="ChEBI" id="CHEBI:29035"/>
        <label>2</label>
    </ligand>
</feature>
<dbReference type="PANTHER" id="PTHR11014:SF63">
    <property type="entry name" value="METALLOPEPTIDASE, PUTATIVE (AFU_ORTHOLOGUE AFUA_6G09600)-RELATED"/>
    <property type="match status" value="1"/>
</dbReference>
<dbReference type="NCBIfam" id="TIGR01891">
    <property type="entry name" value="amidohydrolases"/>
    <property type="match status" value="1"/>
</dbReference>
<gene>
    <name evidence="6" type="ORF">KHLLAP_LOCUS14394</name>
</gene>
<dbReference type="Pfam" id="PF07687">
    <property type="entry name" value="M20_dimer"/>
    <property type="match status" value="1"/>
</dbReference>
<protein>
    <submittedName>
        <fullName evidence="6">Uu.00g020450.m01.CDS01</fullName>
    </submittedName>
</protein>
<comment type="cofactor">
    <cofactor evidence="4">
        <name>Mn(2+)</name>
        <dbReference type="ChEBI" id="CHEBI:29035"/>
    </cofactor>
    <text evidence="4">The Mn(2+) ion enhances activity.</text>
</comment>
<evidence type="ECO:0000313" key="7">
    <source>
        <dbReference type="Proteomes" id="UP001295740"/>
    </source>
</evidence>
<dbReference type="PANTHER" id="PTHR11014">
    <property type="entry name" value="PEPTIDASE M20 FAMILY MEMBER"/>
    <property type="match status" value="1"/>
</dbReference>